<feature type="compositionally biased region" description="Acidic residues" evidence="1">
    <location>
        <begin position="101"/>
        <end position="146"/>
    </location>
</feature>
<feature type="region of interest" description="Disordered" evidence="1">
    <location>
        <begin position="84"/>
        <end position="155"/>
    </location>
</feature>
<gene>
    <name evidence="2" type="ORF">TanjilG_29860</name>
</gene>
<evidence type="ECO:0000313" key="3">
    <source>
        <dbReference type="Proteomes" id="UP000188354"/>
    </source>
</evidence>
<protein>
    <submittedName>
        <fullName evidence="2">Uncharacterized protein</fullName>
    </submittedName>
</protein>
<dbReference type="AlphaFoldDB" id="A0A4P1RAQ0"/>
<accession>A0A4P1RAQ0</accession>
<proteinExistence type="predicted"/>
<organism evidence="2 3">
    <name type="scientific">Lupinus angustifolius</name>
    <name type="common">Narrow-leaved blue lupine</name>
    <dbReference type="NCBI Taxonomy" id="3871"/>
    <lineage>
        <taxon>Eukaryota</taxon>
        <taxon>Viridiplantae</taxon>
        <taxon>Streptophyta</taxon>
        <taxon>Embryophyta</taxon>
        <taxon>Tracheophyta</taxon>
        <taxon>Spermatophyta</taxon>
        <taxon>Magnoliopsida</taxon>
        <taxon>eudicotyledons</taxon>
        <taxon>Gunneridae</taxon>
        <taxon>Pentapetalae</taxon>
        <taxon>rosids</taxon>
        <taxon>fabids</taxon>
        <taxon>Fabales</taxon>
        <taxon>Fabaceae</taxon>
        <taxon>Papilionoideae</taxon>
        <taxon>50 kb inversion clade</taxon>
        <taxon>genistoids sensu lato</taxon>
        <taxon>core genistoids</taxon>
        <taxon>Genisteae</taxon>
        <taxon>Lupinus</taxon>
    </lineage>
</organism>
<sequence length="155" mass="17235">MASAMMLKIKPNSKLPLQFLCSPMSSLIRPVGTIPQPQVTNESSQKKTIFPVLGMTQNLFTGELGFSGVRSGGFRLAGGAVSIRQMGTSRSTRGSSSKNEDFEDDDVEDFDDDNDEDTVDFDDDDDVDSFDEDEVDSEGFEDDDEEEKPKRKKRF</sequence>
<feature type="compositionally biased region" description="Low complexity" evidence="1">
    <location>
        <begin position="87"/>
        <end position="97"/>
    </location>
</feature>
<dbReference type="Gramene" id="OIW06104">
    <property type="protein sequence ID" value="OIW06104"/>
    <property type="gene ID" value="TanjilG_29860"/>
</dbReference>
<reference evidence="2 3" key="1">
    <citation type="journal article" date="2017" name="Plant Biotechnol. J.">
        <title>A comprehensive draft genome sequence for lupin (Lupinus angustifolius), an emerging health food: insights into plant-microbe interactions and legume evolution.</title>
        <authorList>
            <person name="Hane J.K."/>
            <person name="Ming Y."/>
            <person name="Kamphuis L.G."/>
            <person name="Nelson M.N."/>
            <person name="Garg G."/>
            <person name="Atkins C.A."/>
            <person name="Bayer P.E."/>
            <person name="Bravo A."/>
            <person name="Bringans S."/>
            <person name="Cannon S."/>
            <person name="Edwards D."/>
            <person name="Foley R."/>
            <person name="Gao L.L."/>
            <person name="Harrison M.J."/>
            <person name="Huang W."/>
            <person name="Hurgobin B."/>
            <person name="Li S."/>
            <person name="Liu C.W."/>
            <person name="McGrath A."/>
            <person name="Morahan G."/>
            <person name="Murray J."/>
            <person name="Weller J."/>
            <person name="Jian J."/>
            <person name="Singh K.B."/>
        </authorList>
    </citation>
    <scope>NUCLEOTIDE SEQUENCE</scope>
    <source>
        <strain evidence="3">cv. Tanjil</strain>
        <tissue evidence="2">Whole plant</tissue>
    </source>
</reference>
<name>A0A4P1RAQ0_LUPAN</name>
<keyword evidence="3" id="KW-1185">Reference proteome</keyword>
<dbReference type="EMBL" id="CM007368">
    <property type="protein sequence ID" value="OIW06104.1"/>
    <property type="molecule type" value="Genomic_DNA"/>
</dbReference>
<evidence type="ECO:0000256" key="1">
    <source>
        <dbReference type="SAM" id="MobiDB-lite"/>
    </source>
</evidence>
<evidence type="ECO:0000313" key="2">
    <source>
        <dbReference type="EMBL" id="OIW06104.1"/>
    </source>
</evidence>
<dbReference type="Proteomes" id="UP000188354">
    <property type="component" value="Chromosome LG08"/>
</dbReference>